<comment type="caution">
    <text evidence="5">The sequence shown here is derived from an EMBL/GenBank/DDBJ whole genome shotgun (WGS) entry which is preliminary data.</text>
</comment>
<dbReference type="Pfam" id="PF02311">
    <property type="entry name" value="AraC_binding"/>
    <property type="match status" value="1"/>
</dbReference>
<evidence type="ECO:0000256" key="3">
    <source>
        <dbReference type="ARBA" id="ARBA00023163"/>
    </source>
</evidence>
<dbReference type="Gene3D" id="1.10.10.60">
    <property type="entry name" value="Homeodomain-like"/>
    <property type="match status" value="2"/>
</dbReference>
<dbReference type="EMBL" id="JBHSOW010000043">
    <property type="protein sequence ID" value="MFC5649999.1"/>
    <property type="molecule type" value="Genomic_DNA"/>
</dbReference>
<dbReference type="InterPro" id="IPR037923">
    <property type="entry name" value="HTH-like"/>
</dbReference>
<keyword evidence="2" id="KW-0238">DNA-binding</keyword>
<dbReference type="InterPro" id="IPR009057">
    <property type="entry name" value="Homeodomain-like_sf"/>
</dbReference>
<evidence type="ECO:0000313" key="5">
    <source>
        <dbReference type="EMBL" id="MFC5649999.1"/>
    </source>
</evidence>
<name>A0ABW0VZ40_9BACL</name>
<organism evidence="5 6">
    <name type="scientific">Paenibacillus solisilvae</name>
    <dbReference type="NCBI Taxonomy" id="2486751"/>
    <lineage>
        <taxon>Bacteria</taxon>
        <taxon>Bacillati</taxon>
        <taxon>Bacillota</taxon>
        <taxon>Bacilli</taxon>
        <taxon>Bacillales</taxon>
        <taxon>Paenibacillaceae</taxon>
        <taxon>Paenibacillus</taxon>
    </lineage>
</organism>
<evidence type="ECO:0000256" key="1">
    <source>
        <dbReference type="ARBA" id="ARBA00023015"/>
    </source>
</evidence>
<feature type="domain" description="HTH araC/xylS-type" evidence="4">
    <location>
        <begin position="183"/>
        <end position="281"/>
    </location>
</feature>
<dbReference type="SUPFAM" id="SSF46689">
    <property type="entry name" value="Homeodomain-like"/>
    <property type="match status" value="2"/>
</dbReference>
<dbReference type="SMART" id="SM00342">
    <property type="entry name" value="HTH_ARAC"/>
    <property type="match status" value="1"/>
</dbReference>
<dbReference type="Proteomes" id="UP001596047">
    <property type="component" value="Unassembled WGS sequence"/>
</dbReference>
<proteinExistence type="predicted"/>
<accession>A0ABW0VZ40</accession>
<keyword evidence="6" id="KW-1185">Reference proteome</keyword>
<evidence type="ECO:0000313" key="6">
    <source>
        <dbReference type="Proteomes" id="UP001596047"/>
    </source>
</evidence>
<dbReference type="PANTHER" id="PTHR43280:SF30">
    <property type="entry name" value="MMSAB OPERON REGULATORY PROTEIN"/>
    <property type="match status" value="1"/>
</dbReference>
<sequence>MNGDANRNTNSTELDYSNRGLPSIKVAGDFVMKAGTGLGPRQLKDYELLYFPDGTRSVYTVDQRTYILNEPCFILTRPNETHTYIYDPIQPSRHLFVHFDFNQPSSAVLPLPILLPGEPSYIPIIGELLPAMMKQILTITYTLPNRIQQRGGALLLALLEELNGLLSDKPAEPDSNQMPLQIIKALEYIDKHLEESISIEQLAHKVGWTHEHLSRSFVRYTSRTPREVIIQRRVERACQLLIYEEKSVKQIAYTVGFSDENYFCRVFKVVKGVTATAYRKKYYNPKYRDLYPVQDGDSLYPANRILFPRGS</sequence>
<dbReference type="InterPro" id="IPR018060">
    <property type="entry name" value="HTH_AraC"/>
</dbReference>
<evidence type="ECO:0000256" key="2">
    <source>
        <dbReference type="ARBA" id="ARBA00023125"/>
    </source>
</evidence>
<dbReference type="RefSeq" id="WP_379188550.1">
    <property type="nucleotide sequence ID" value="NZ_JBHSOW010000043.1"/>
</dbReference>
<evidence type="ECO:0000259" key="4">
    <source>
        <dbReference type="PROSITE" id="PS01124"/>
    </source>
</evidence>
<gene>
    <name evidence="5" type="ORF">ACFPYJ_12885</name>
</gene>
<dbReference type="PROSITE" id="PS01124">
    <property type="entry name" value="HTH_ARAC_FAMILY_2"/>
    <property type="match status" value="1"/>
</dbReference>
<reference evidence="6" key="1">
    <citation type="journal article" date="2019" name="Int. J. Syst. Evol. Microbiol.">
        <title>The Global Catalogue of Microorganisms (GCM) 10K type strain sequencing project: providing services to taxonomists for standard genome sequencing and annotation.</title>
        <authorList>
            <consortium name="The Broad Institute Genomics Platform"/>
            <consortium name="The Broad Institute Genome Sequencing Center for Infectious Disease"/>
            <person name="Wu L."/>
            <person name="Ma J."/>
        </authorList>
    </citation>
    <scope>NUCLEOTIDE SEQUENCE [LARGE SCALE GENOMIC DNA]</scope>
    <source>
        <strain evidence="6">CGMCC 1.3240</strain>
    </source>
</reference>
<keyword evidence="1" id="KW-0805">Transcription regulation</keyword>
<dbReference type="SUPFAM" id="SSF51215">
    <property type="entry name" value="Regulatory protein AraC"/>
    <property type="match status" value="1"/>
</dbReference>
<dbReference type="InterPro" id="IPR003313">
    <property type="entry name" value="AraC-bd"/>
</dbReference>
<keyword evidence="3" id="KW-0804">Transcription</keyword>
<protein>
    <submittedName>
        <fullName evidence="5">Helix-turn-helix domain-containing protein</fullName>
    </submittedName>
</protein>
<dbReference type="PANTHER" id="PTHR43280">
    <property type="entry name" value="ARAC-FAMILY TRANSCRIPTIONAL REGULATOR"/>
    <property type="match status" value="1"/>
</dbReference>
<dbReference type="Pfam" id="PF12833">
    <property type="entry name" value="HTH_18"/>
    <property type="match status" value="1"/>
</dbReference>